<dbReference type="PROSITE" id="PS51387">
    <property type="entry name" value="FAD_PCMH"/>
    <property type="match status" value="1"/>
</dbReference>
<evidence type="ECO:0000256" key="2">
    <source>
        <dbReference type="ARBA" id="ARBA00022630"/>
    </source>
</evidence>
<dbReference type="PANTHER" id="PTHR43716:SF2">
    <property type="entry name" value="BLL6224 PROTEIN"/>
    <property type="match status" value="1"/>
</dbReference>
<dbReference type="EMBL" id="JALKCH010000003">
    <property type="protein sequence ID" value="MCK0196256.1"/>
    <property type="molecule type" value="Genomic_DNA"/>
</dbReference>
<feature type="domain" description="FAD-binding PCMH-type" evidence="4">
    <location>
        <begin position="53"/>
        <end position="231"/>
    </location>
</feature>
<dbReference type="SUPFAM" id="SSF55103">
    <property type="entry name" value="FAD-linked oxidases, C-terminal domain"/>
    <property type="match status" value="1"/>
</dbReference>
<dbReference type="Gene3D" id="3.30.70.2740">
    <property type="match status" value="1"/>
</dbReference>
<dbReference type="InterPro" id="IPR036318">
    <property type="entry name" value="FAD-bd_PCMH-like_sf"/>
</dbReference>
<dbReference type="Proteomes" id="UP001203284">
    <property type="component" value="Unassembled WGS sequence"/>
</dbReference>
<comment type="similarity">
    <text evidence="1">Belongs to the FAD-binding oxidoreductase/transferase type 4 family.</text>
</comment>
<dbReference type="InterPro" id="IPR006094">
    <property type="entry name" value="Oxid_FAD_bind_N"/>
</dbReference>
<protein>
    <submittedName>
        <fullName evidence="5">FAD-binding oxidoreductase</fullName>
    </submittedName>
</protein>
<dbReference type="Gene3D" id="3.30.465.10">
    <property type="match status" value="1"/>
</dbReference>
<dbReference type="InterPro" id="IPR051264">
    <property type="entry name" value="FAD-oxidored/transferase_4"/>
</dbReference>
<dbReference type="InterPro" id="IPR016164">
    <property type="entry name" value="FAD-linked_Oxase-like_C"/>
</dbReference>
<dbReference type="InterPro" id="IPR016167">
    <property type="entry name" value="FAD-bd_PCMH_sub1"/>
</dbReference>
<evidence type="ECO:0000256" key="3">
    <source>
        <dbReference type="ARBA" id="ARBA00022827"/>
    </source>
</evidence>
<dbReference type="InterPro" id="IPR004113">
    <property type="entry name" value="FAD-bd_oxidored_4_C"/>
</dbReference>
<sequence>MPLIPMPLTVPPPSVTTPANNLLARIAERIGEQYVLTEPKEIALYLREERGLYDGRTPAVVKPGTTEEVAFIVAACAEAGMPIVPQGGNTGLVGGQMPFGQLLLSLARLDRIRQVDPVDMTMTVEAGCILDSIHRVAEDVDCLFPLHIASQGSCRIGGNLATNAGGTAVLRYGNARELVLGLEVVLADGRIWNGLKRLRKNNAGYDLKQLFLGTEGTLGIITAAVLKLFPRPVQRVTAFAAVPDPAAALALMRRLRAQAGDALTTFELMASFGLETVLKHMPGTVRPLAGRHPWYVLAELSAPTRAFDLGSLIEQVLVESSESGEVDDATIASSESQAAALWRLREDMSEAQKHEGGSIKHDVSVPVSRVPDFLTRALAAVEAEMPDVRPCPFGHVGDGNIHFNLSQPAGMAKADFLARWAGFNRIVHDIVIEMDGSIAAEHGIGRLKREELAHYADPVALELMEQLKNALDPAGLLNPGKVIAGRGGDDI</sequence>
<dbReference type="Gene3D" id="3.30.43.10">
    <property type="entry name" value="Uridine Diphospho-n-acetylenolpyruvylglucosamine Reductase, domain 2"/>
    <property type="match status" value="1"/>
</dbReference>
<dbReference type="SUPFAM" id="SSF56176">
    <property type="entry name" value="FAD-binding/transporter-associated domain-like"/>
    <property type="match status" value="1"/>
</dbReference>
<dbReference type="Pfam" id="PF02913">
    <property type="entry name" value="FAD-oxidase_C"/>
    <property type="match status" value="1"/>
</dbReference>
<dbReference type="PANTHER" id="PTHR43716">
    <property type="entry name" value="D-2-HYDROXYGLUTARATE DEHYDROGENASE, MITOCHONDRIAL"/>
    <property type="match status" value="1"/>
</dbReference>
<keyword evidence="3" id="KW-0274">FAD</keyword>
<dbReference type="InterPro" id="IPR016169">
    <property type="entry name" value="FAD-bd_PCMH_sub2"/>
</dbReference>
<name>A0ABT0D8I6_9HYPH</name>
<reference evidence="5 6" key="1">
    <citation type="submission" date="2022-04" db="EMBL/GenBank/DDBJ databases">
        <authorList>
            <person name="Grouzdev D.S."/>
            <person name="Pantiukh K.S."/>
            <person name="Krutkina M.S."/>
        </authorList>
    </citation>
    <scope>NUCLEOTIDE SEQUENCE [LARGE SCALE GENOMIC DNA]</scope>
    <source>
        <strain evidence="5 6">6x-1</strain>
    </source>
</reference>
<evidence type="ECO:0000313" key="5">
    <source>
        <dbReference type="EMBL" id="MCK0196256.1"/>
    </source>
</evidence>
<accession>A0ABT0D8I6</accession>
<keyword evidence="2" id="KW-0285">Flavoprotein</keyword>
<comment type="caution">
    <text evidence="5">The sequence shown here is derived from an EMBL/GenBank/DDBJ whole genome shotgun (WGS) entry which is preliminary data.</text>
</comment>
<dbReference type="Gene3D" id="1.10.45.10">
    <property type="entry name" value="Vanillyl-alcohol Oxidase, Chain A, domain 4"/>
    <property type="match status" value="1"/>
</dbReference>
<dbReference type="Gene3D" id="3.30.70.2190">
    <property type="match status" value="1"/>
</dbReference>
<evidence type="ECO:0000256" key="1">
    <source>
        <dbReference type="ARBA" id="ARBA00008000"/>
    </source>
</evidence>
<dbReference type="InterPro" id="IPR016171">
    <property type="entry name" value="Vanillyl_alc_oxidase_C-sub2"/>
</dbReference>
<evidence type="ECO:0000259" key="4">
    <source>
        <dbReference type="PROSITE" id="PS51387"/>
    </source>
</evidence>
<keyword evidence="6" id="KW-1185">Reference proteome</keyword>
<dbReference type="Pfam" id="PF01565">
    <property type="entry name" value="FAD_binding_4"/>
    <property type="match status" value="1"/>
</dbReference>
<gene>
    <name evidence="5" type="ORF">MWN34_04950</name>
</gene>
<organism evidence="5 6">
    <name type="scientific">Ancylobacter crimeensis</name>
    <dbReference type="NCBI Taxonomy" id="2579147"/>
    <lineage>
        <taxon>Bacteria</taxon>
        <taxon>Pseudomonadati</taxon>
        <taxon>Pseudomonadota</taxon>
        <taxon>Alphaproteobacteria</taxon>
        <taxon>Hyphomicrobiales</taxon>
        <taxon>Xanthobacteraceae</taxon>
        <taxon>Ancylobacter</taxon>
    </lineage>
</organism>
<dbReference type="InterPro" id="IPR016166">
    <property type="entry name" value="FAD-bd_PCMH"/>
</dbReference>
<evidence type="ECO:0000313" key="6">
    <source>
        <dbReference type="Proteomes" id="UP001203284"/>
    </source>
</evidence>
<proteinExistence type="inferred from homology"/>